<keyword evidence="4" id="KW-1185">Reference proteome</keyword>
<dbReference type="AlphaFoldDB" id="A0A9W6P1R2"/>
<dbReference type="EMBL" id="BSFQ01000072">
    <property type="protein sequence ID" value="GLL16196.1"/>
    <property type="molecule type" value="Genomic_DNA"/>
</dbReference>
<keyword evidence="1" id="KW-0472">Membrane</keyword>
<reference evidence="3" key="2">
    <citation type="submission" date="2023-01" db="EMBL/GenBank/DDBJ databases">
        <authorList>
            <person name="Sun Q."/>
            <person name="Evtushenko L."/>
        </authorList>
    </citation>
    <scope>NUCLEOTIDE SEQUENCE</scope>
    <source>
        <strain evidence="3">VKM Ac-1069</strain>
    </source>
</reference>
<dbReference type="Proteomes" id="UP001143463">
    <property type="component" value="Unassembled WGS sequence"/>
</dbReference>
<dbReference type="InterPro" id="IPR036514">
    <property type="entry name" value="SGNH_hydro_sf"/>
</dbReference>
<name>A0A9W6P1R2_9PSEU</name>
<evidence type="ECO:0000313" key="4">
    <source>
        <dbReference type="Proteomes" id="UP001143463"/>
    </source>
</evidence>
<accession>A0A9W6P1R2</accession>
<keyword evidence="1" id="KW-1133">Transmembrane helix</keyword>
<sequence length="507" mass="53321">MVVTTARTRTRPPAGRGGRFRALVREARSWPTILMIGLCLLAGIPLTIALTPDQELRILGQHISVGARTPDLSLEGPARLVQIGNTELDIPRLQVVGPLRPQLEMGPVQRNDDAARVLNPDTTAEATAQAVDQLRTGFVNWYLLATLGVVGTALAAAALVGCARVLGILRREKASEHVTVADVWHRCSGTIGRMSLLAVTVSLVAWGVCGALAYTGTMRGLAQVSSLSDLVGSARVTPAPVGPPVFGYAGAVIGDSRAARVGGPPVAGPEGDDVACERSADSLAAELGTMIPGRVRNLACPSATVAQGLRGPQQRGNVQVPAQVALLKQMQDLKFVVVAVGPNDVGWSDLIKYCYGVETCDDNLTRGEFDYRMAAFDRDYAALLEDLAALPSKPRVVVMTSYDAFPRDTDPACPDARGPSYAVGLTQDKIDLLTDRNDQLNAVLRAGAEKYGFAVADPGLTLLCSPGTDGLGPDLQGLTDPFAFHPTAVGSLRLAATVARVVGPLDD</sequence>
<evidence type="ECO:0000313" key="3">
    <source>
        <dbReference type="EMBL" id="GLL16196.1"/>
    </source>
</evidence>
<reference evidence="3" key="1">
    <citation type="journal article" date="2014" name="Int. J. Syst. Evol. Microbiol.">
        <title>Complete genome sequence of Corynebacterium casei LMG S-19264T (=DSM 44701T), isolated from a smear-ripened cheese.</title>
        <authorList>
            <consortium name="US DOE Joint Genome Institute (JGI-PGF)"/>
            <person name="Walter F."/>
            <person name="Albersmeier A."/>
            <person name="Kalinowski J."/>
            <person name="Ruckert C."/>
        </authorList>
    </citation>
    <scope>NUCLEOTIDE SEQUENCE</scope>
    <source>
        <strain evidence="3">VKM Ac-1069</strain>
    </source>
</reference>
<evidence type="ECO:0000256" key="1">
    <source>
        <dbReference type="SAM" id="Phobius"/>
    </source>
</evidence>
<feature type="domain" description="SGNH hydrolase-type esterase" evidence="2">
    <location>
        <begin position="252"/>
        <end position="490"/>
    </location>
</feature>
<gene>
    <name evidence="3" type="ORF">GCM10017577_73520</name>
</gene>
<keyword evidence="1" id="KW-0812">Transmembrane</keyword>
<proteinExistence type="predicted"/>
<comment type="caution">
    <text evidence="3">The sequence shown here is derived from an EMBL/GenBank/DDBJ whole genome shotgun (WGS) entry which is preliminary data.</text>
</comment>
<feature type="transmembrane region" description="Helical" evidence="1">
    <location>
        <begin position="29"/>
        <end position="50"/>
    </location>
</feature>
<feature type="transmembrane region" description="Helical" evidence="1">
    <location>
        <begin position="196"/>
        <end position="216"/>
    </location>
</feature>
<dbReference type="InterPro" id="IPR013830">
    <property type="entry name" value="SGNH_hydro"/>
</dbReference>
<dbReference type="RefSeq" id="WP_051736772.1">
    <property type="nucleotide sequence ID" value="NZ_BAAAUZ010000016.1"/>
</dbReference>
<dbReference type="Gene3D" id="3.40.50.1110">
    <property type="entry name" value="SGNH hydrolase"/>
    <property type="match status" value="1"/>
</dbReference>
<protein>
    <recommendedName>
        <fullName evidence="2">SGNH hydrolase-type esterase domain-containing protein</fullName>
    </recommendedName>
</protein>
<feature type="transmembrane region" description="Helical" evidence="1">
    <location>
        <begin position="141"/>
        <end position="166"/>
    </location>
</feature>
<organism evidence="3 4">
    <name type="scientific">Pseudonocardia halophobica</name>
    <dbReference type="NCBI Taxonomy" id="29401"/>
    <lineage>
        <taxon>Bacteria</taxon>
        <taxon>Bacillati</taxon>
        <taxon>Actinomycetota</taxon>
        <taxon>Actinomycetes</taxon>
        <taxon>Pseudonocardiales</taxon>
        <taxon>Pseudonocardiaceae</taxon>
        <taxon>Pseudonocardia</taxon>
    </lineage>
</organism>
<dbReference type="Pfam" id="PF13472">
    <property type="entry name" value="Lipase_GDSL_2"/>
    <property type="match status" value="1"/>
</dbReference>
<dbReference type="SUPFAM" id="SSF52266">
    <property type="entry name" value="SGNH hydrolase"/>
    <property type="match status" value="1"/>
</dbReference>
<evidence type="ECO:0000259" key="2">
    <source>
        <dbReference type="Pfam" id="PF13472"/>
    </source>
</evidence>